<organism evidence="1 2">
    <name type="scientific">Nitrosopumilus adriaticus</name>
    <dbReference type="NCBI Taxonomy" id="1580092"/>
    <lineage>
        <taxon>Archaea</taxon>
        <taxon>Nitrososphaerota</taxon>
        <taxon>Nitrososphaeria</taxon>
        <taxon>Nitrosopumilales</taxon>
        <taxon>Nitrosopumilaceae</taxon>
        <taxon>Nitrosopumilus</taxon>
    </lineage>
</organism>
<evidence type="ECO:0000313" key="1">
    <source>
        <dbReference type="EMBL" id="AJW70847.1"/>
    </source>
</evidence>
<dbReference type="AlphaFoldDB" id="A0A0D5C385"/>
<keyword evidence="2" id="KW-1185">Reference proteome</keyword>
<reference evidence="1 2" key="2">
    <citation type="journal article" date="2016" name="ISME J.">
        <title>Physiological and genomic characterization of two novel marine thaumarchaeal strains indicates niche differentiation.</title>
        <authorList>
            <person name="Bayer B."/>
            <person name="Vojvoda J."/>
            <person name="Offre P."/>
            <person name="Alves R.J."/>
            <person name="Elisabeth N.H."/>
            <person name="Garcia J.A."/>
            <person name="Volland J.M."/>
            <person name="Srivastava A."/>
            <person name="Schleper C."/>
            <person name="Herndl G.J."/>
        </authorList>
    </citation>
    <scope>NUCLEOTIDE SEQUENCE [LARGE SCALE GENOMIC DNA]</scope>
    <source>
        <strain evidence="1 2">NF5</strain>
    </source>
</reference>
<dbReference type="Proteomes" id="UP000032408">
    <property type="component" value="Chromosome"/>
</dbReference>
<gene>
    <name evidence="1" type="ORF">NADRNF5_1159</name>
</gene>
<sequence length="181" mass="21556">MYHIMSENEVIVWTKDIFLQRSDFKAESNPAAFEDSHSVIKYRFTWTVNSEKIDNDIFFIIENIHLSVEFFPHLSWFRISQDTDSLLKHEQGHFDLAELVKRENLNALQNSFYGKRFPTRGQNEDQQKQFAKEDSGRMIADKVEELENLLEKRREEYDSATEFGENTVKQSEYDSVFQKLR</sequence>
<evidence type="ECO:0000313" key="2">
    <source>
        <dbReference type="Proteomes" id="UP000032408"/>
    </source>
</evidence>
<reference evidence="2" key="1">
    <citation type="submission" date="2015-03" db="EMBL/GenBank/DDBJ databases">
        <title>Characterization of two novel Thaumarchaeota isolated from the Northern Adriatic Sea.</title>
        <authorList>
            <person name="Bayer B."/>
            <person name="Vojvoda J."/>
            <person name="Offre P."/>
            <person name="Srivastava A."/>
            <person name="Elisabeth N."/>
            <person name="Garcia J.A.L."/>
            <person name="Schleper C."/>
            <person name="Herndl G.J."/>
        </authorList>
    </citation>
    <scope>NUCLEOTIDE SEQUENCE [LARGE SCALE GENOMIC DNA]</scope>
    <source>
        <strain evidence="2">NF5</strain>
    </source>
</reference>
<proteinExistence type="predicted"/>
<evidence type="ECO:0008006" key="3">
    <source>
        <dbReference type="Google" id="ProtNLM"/>
    </source>
</evidence>
<accession>A0A0D5C385</accession>
<name>A0A0D5C385_9ARCH</name>
<dbReference type="HOGENOM" id="CLU_1500235_0_0_2"/>
<dbReference type="KEGG" id="nin:NADRNF5_1159"/>
<dbReference type="EMBL" id="CP011070">
    <property type="protein sequence ID" value="AJW70847.1"/>
    <property type="molecule type" value="Genomic_DNA"/>
</dbReference>
<protein>
    <recommendedName>
        <fullName evidence="3">DUF922 domain-containing protein</fullName>
    </recommendedName>
</protein>